<feature type="compositionally biased region" description="Polar residues" evidence="1">
    <location>
        <begin position="405"/>
        <end position="416"/>
    </location>
</feature>
<dbReference type="Proteomes" id="UP000036106">
    <property type="component" value="Chromosome"/>
</dbReference>
<dbReference type="InterPro" id="IPR006944">
    <property type="entry name" value="Phage/GTA_portal"/>
</dbReference>
<gene>
    <name evidence="2" type="ORF">ABM34_04370</name>
</gene>
<protein>
    <submittedName>
        <fullName evidence="2">Phage portal protein</fullName>
    </submittedName>
</protein>
<dbReference type="KEGG" id="lgn:ABM34_04370"/>
<dbReference type="NCBIfam" id="TIGR01537">
    <property type="entry name" value="portal_HK97"/>
    <property type="match status" value="1"/>
</dbReference>
<accession>A0A0H4QEP8</accession>
<sequence>MAFFRSLNTNPDDWAGQYLSDGILPSISRGSTVGIGALKNSDVLTAVSIIAGDVARFPILEFEDKDDTFVEDDEVTYLLNKKSSEIISAYTWKFAMVANAILTGNAYSRIKRDPRKRGPQAHKPLEFEFFAPSQTNINQINTTSGAKYVYQFTPDDGRKMIECKPEDVIHMKFFSTDTILGRSPLLSLEDEMNLQSSGVNTLSKFFKSGLKSAVLEVPGSRLNKKARKKIREDFEYAQSTGGNAPVIIDSTMKYTPIEVDTNVLNLINSNNWTTNQLAKALRIPAFKLAINSPNQSVKQLQEGYVKYDLPFYLTPIKQELMLKLLSDEDRHNRYFDFDISKEIGMTVADIATLQQNGIYSNNEGRRELGKKPIDDPNMNRYQSSLNTVFLDKKEQYQDQKGGEGNESNTGIKNDTI</sequence>
<reference evidence="3" key="1">
    <citation type="submission" date="2015-07" db="EMBL/GenBank/DDBJ databases">
        <title>Lactobacillus ginsenosidimutans/EMML 3141/ whole genome sequencing.</title>
        <authorList>
            <person name="Kim M.K."/>
            <person name="Im W.-T."/>
            <person name="Srinivasan S."/>
            <person name="Lee J.-J."/>
        </authorList>
    </citation>
    <scope>NUCLEOTIDE SEQUENCE [LARGE SCALE GENOMIC DNA]</scope>
    <source>
        <strain evidence="3">EMML 3041</strain>
    </source>
</reference>
<name>A0A0H4QEP8_9LACO</name>
<proteinExistence type="predicted"/>
<organism evidence="2 3">
    <name type="scientific">Companilactobacillus ginsenosidimutans</name>
    <dbReference type="NCBI Taxonomy" id="1007676"/>
    <lineage>
        <taxon>Bacteria</taxon>
        <taxon>Bacillati</taxon>
        <taxon>Bacillota</taxon>
        <taxon>Bacilli</taxon>
        <taxon>Lactobacillales</taxon>
        <taxon>Lactobacillaceae</taxon>
        <taxon>Companilactobacillus</taxon>
    </lineage>
</organism>
<keyword evidence="3" id="KW-1185">Reference proteome</keyword>
<feature type="region of interest" description="Disordered" evidence="1">
    <location>
        <begin position="393"/>
        <end position="416"/>
    </location>
</feature>
<dbReference type="Pfam" id="PF04860">
    <property type="entry name" value="Phage_portal"/>
    <property type="match status" value="1"/>
</dbReference>
<evidence type="ECO:0000256" key="1">
    <source>
        <dbReference type="SAM" id="MobiDB-lite"/>
    </source>
</evidence>
<evidence type="ECO:0000313" key="2">
    <source>
        <dbReference type="EMBL" id="AKP66864.1"/>
    </source>
</evidence>
<dbReference type="InterPro" id="IPR006427">
    <property type="entry name" value="Portal_HK97"/>
</dbReference>
<dbReference type="STRING" id="1007676.ABM34_04370"/>
<dbReference type="PATRIC" id="fig|1007676.4.peg.894"/>
<dbReference type="OrthoDB" id="9765386at2"/>
<dbReference type="EMBL" id="CP012034">
    <property type="protein sequence ID" value="AKP66864.1"/>
    <property type="molecule type" value="Genomic_DNA"/>
</dbReference>
<dbReference type="AlphaFoldDB" id="A0A0H4QEP8"/>
<feature type="compositionally biased region" description="Basic and acidic residues" evidence="1">
    <location>
        <begin position="393"/>
        <end position="403"/>
    </location>
</feature>
<dbReference type="RefSeq" id="WP_048703732.1">
    <property type="nucleotide sequence ID" value="NZ_CP012034.1"/>
</dbReference>
<evidence type="ECO:0000313" key="3">
    <source>
        <dbReference type="Proteomes" id="UP000036106"/>
    </source>
</evidence>